<protein>
    <submittedName>
        <fullName evidence="1">Uncharacterized protein (TIGR02453 family)</fullName>
    </submittedName>
</protein>
<dbReference type="PANTHER" id="PTHR36452:SF1">
    <property type="entry name" value="DUF2461 DOMAIN-CONTAINING PROTEIN"/>
    <property type="match status" value="1"/>
</dbReference>
<dbReference type="RefSeq" id="WP_197003674.1">
    <property type="nucleotide sequence ID" value="NZ_BONS01000016.1"/>
</dbReference>
<accession>A0A8J7GPW6</accession>
<dbReference type="InterPro" id="IPR012808">
    <property type="entry name" value="CHP02453"/>
</dbReference>
<dbReference type="AlphaFoldDB" id="A0A8J7GPW6"/>
<dbReference type="InterPro" id="IPR015996">
    <property type="entry name" value="UCP028451"/>
</dbReference>
<gene>
    <name evidence="1" type="ORF">IW245_002933</name>
</gene>
<dbReference type="PANTHER" id="PTHR36452">
    <property type="entry name" value="CHROMOSOME 12, WHOLE GENOME SHOTGUN SEQUENCE"/>
    <property type="match status" value="1"/>
</dbReference>
<organism evidence="1 2">
    <name type="scientific">Longispora fulva</name>
    <dbReference type="NCBI Taxonomy" id="619741"/>
    <lineage>
        <taxon>Bacteria</taxon>
        <taxon>Bacillati</taxon>
        <taxon>Actinomycetota</taxon>
        <taxon>Actinomycetes</taxon>
        <taxon>Micromonosporales</taxon>
        <taxon>Micromonosporaceae</taxon>
        <taxon>Longispora</taxon>
    </lineage>
</organism>
<sequence>MTRFTEDAFAFYEGLTADNSKAYWTEHRATYDTQVRAPFVALLDELAPAFGGGRVSVFRPYRDVRFSTDKSPYKLHQGGFVELAPSVGYYVQLDADGLLVGGGFHAVDRAQTARYWAAVDDADTGTALVTITAAVRKAGFELGGDQVRTRPRGVPADHPRLDLMRREFLTASRSVSAEEAVALDDLVPVVSKGWKALRPFLTWIATNAPPE</sequence>
<comment type="caution">
    <text evidence="1">The sequence shown here is derived from an EMBL/GenBank/DDBJ whole genome shotgun (WGS) entry which is preliminary data.</text>
</comment>
<dbReference type="Pfam" id="PF09365">
    <property type="entry name" value="DUF2461"/>
    <property type="match status" value="1"/>
</dbReference>
<proteinExistence type="predicted"/>
<evidence type="ECO:0000313" key="2">
    <source>
        <dbReference type="Proteomes" id="UP000622552"/>
    </source>
</evidence>
<dbReference type="EMBL" id="JADOUF010000001">
    <property type="protein sequence ID" value="MBG6136739.1"/>
    <property type="molecule type" value="Genomic_DNA"/>
</dbReference>
<dbReference type="PIRSF" id="PIRSF028451">
    <property type="entry name" value="UCP028451"/>
    <property type="match status" value="1"/>
</dbReference>
<keyword evidence="2" id="KW-1185">Reference proteome</keyword>
<reference evidence="1" key="1">
    <citation type="submission" date="2020-11" db="EMBL/GenBank/DDBJ databases">
        <title>Sequencing the genomes of 1000 actinobacteria strains.</title>
        <authorList>
            <person name="Klenk H.-P."/>
        </authorList>
    </citation>
    <scope>NUCLEOTIDE SEQUENCE</scope>
    <source>
        <strain evidence="1">DSM 45356</strain>
    </source>
</reference>
<name>A0A8J7GPW6_9ACTN</name>
<dbReference type="NCBIfam" id="TIGR02453">
    <property type="entry name" value="TIGR02453 family protein"/>
    <property type="match status" value="1"/>
</dbReference>
<evidence type="ECO:0000313" key="1">
    <source>
        <dbReference type="EMBL" id="MBG6136739.1"/>
    </source>
</evidence>
<dbReference type="Proteomes" id="UP000622552">
    <property type="component" value="Unassembled WGS sequence"/>
</dbReference>